<evidence type="ECO:0000313" key="2">
    <source>
        <dbReference type="Proteomes" id="UP001233271"/>
    </source>
</evidence>
<dbReference type="PANTHER" id="PTHR34815">
    <property type="entry name" value="LYSINE ACETYLTRANSFERASE"/>
    <property type="match status" value="1"/>
</dbReference>
<keyword evidence="2" id="KW-1185">Reference proteome</keyword>
<proteinExistence type="predicted"/>
<dbReference type="Proteomes" id="UP001233271">
    <property type="component" value="Chromosome 3"/>
</dbReference>
<name>A0AA48L2E3_9TREE</name>
<dbReference type="InterPro" id="IPR016181">
    <property type="entry name" value="Acyl_CoA_acyltransferase"/>
</dbReference>
<dbReference type="InterPro" id="IPR053013">
    <property type="entry name" value="LAT"/>
</dbReference>
<sequence>MPDMPDVQPSRDVVDTRHSSVNLEDTTLVLSSDAQWHTAQVNQYPTWFEARGYRDFDDFIERRRLFFDRTARWNATDGKPTFLTWALVPRSDPGTGNILCGCETYLRPGVYLPPGSSEPIDCTSYGIACVYTNAAHRGNGYARHMMRLLHYILAPADTLPPFPLTWGKPPVIPSGMQDAVFSVLYSGVGKEFYAKCTKGENEPGWMPEELIVRQWNVQQPATEPDLEGWTWLHRDELPAWEQEASHRIRRDLINKGDKNKTRLAILPDPGCFGVHAVRYEVIPGARPEAAYGLVLPEVDGERPFFTYSVKPGARRKPEELRDSETEPQDSPEAYNAHDRARLVVMYSTPGVPWYAVVAAATREGVNRIEAWQGYGWDEEAGGAVMLPEENQPCLAVYGVTDNDVEWEFDEKWVWGRQN</sequence>
<accession>A0AA48L2E3</accession>
<dbReference type="EMBL" id="AP028214">
    <property type="protein sequence ID" value="BEI90682.1"/>
    <property type="molecule type" value="Genomic_DNA"/>
</dbReference>
<dbReference type="KEGG" id="ccac:CcaHIS019_0307520"/>
<gene>
    <name evidence="1" type="ORF">CcaverHIS019_0307520</name>
</gene>
<dbReference type="AlphaFoldDB" id="A0AA48L2E3"/>
<dbReference type="RefSeq" id="XP_060455947.1">
    <property type="nucleotide sequence ID" value="XM_060599232.1"/>
</dbReference>
<dbReference type="SUPFAM" id="SSF55729">
    <property type="entry name" value="Acyl-CoA N-acyltransferases (Nat)"/>
    <property type="match status" value="1"/>
</dbReference>
<reference evidence="1" key="1">
    <citation type="journal article" date="2023" name="BMC Genomics">
        <title>Chromosome-level genome assemblies of Cutaneotrichosporon spp. (Trichosporonales, Basidiomycota) reveal imbalanced evolution between nucleotide sequences and chromosome synteny.</title>
        <authorList>
            <person name="Kobayashi Y."/>
            <person name="Kayamori A."/>
            <person name="Aoki K."/>
            <person name="Shiwa Y."/>
            <person name="Matsutani M."/>
            <person name="Fujita N."/>
            <person name="Sugita T."/>
            <person name="Iwasaki W."/>
            <person name="Tanaka N."/>
            <person name="Takashima M."/>
        </authorList>
    </citation>
    <scope>NUCLEOTIDE SEQUENCE</scope>
    <source>
        <strain evidence="1">HIS019</strain>
    </source>
</reference>
<organism evidence="1 2">
    <name type="scientific">Cutaneotrichosporon cavernicola</name>
    <dbReference type="NCBI Taxonomy" id="279322"/>
    <lineage>
        <taxon>Eukaryota</taxon>
        <taxon>Fungi</taxon>
        <taxon>Dikarya</taxon>
        <taxon>Basidiomycota</taxon>
        <taxon>Agaricomycotina</taxon>
        <taxon>Tremellomycetes</taxon>
        <taxon>Trichosporonales</taxon>
        <taxon>Trichosporonaceae</taxon>
        <taxon>Cutaneotrichosporon</taxon>
    </lineage>
</organism>
<dbReference type="GeneID" id="85494552"/>
<evidence type="ECO:0000313" key="1">
    <source>
        <dbReference type="EMBL" id="BEI90682.1"/>
    </source>
</evidence>
<dbReference type="PANTHER" id="PTHR34815:SF2">
    <property type="entry name" value="N-ACETYLTRANSFERASE DOMAIN-CONTAINING PROTEIN"/>
    <property type="match status" value="1"/>
</dbReference>
<evidence type="ECO:0008006" key="3">
    <source>
        <dbReference type="Google" id="ProtNLM"/>
    </source>
</evidence>
<protein>
    <recommendedName>
        <fullName evidence="3">N-acetyltransferase domain-containing protein</fullName>
    </recommendedName>
</protein>